<evidence type="ECO:0000256" key="2">
    <source>
        <dbReference type="ARBA" id="ARBA00023315"/>
    </source>
</evidence>
<dbReference type="InterPro" id="IPR016181">
    <property type="entry name" value="Acyl_CoA_acyltransferase"/>
</dbReference>
<dbReference type="CDD" id="cd04301">
    <property type="entry name" value="NAT_SF"/>
    <property type="match status" value="1"/>
</dbReference>
<keyword evidence="1" id="KW-0808">Transferase</keyword>
<dbReference type="PANTHER" id="PTHR43877">
    <property type="entry name" value="AMINOALKYLPHOSPHONATE N-ACETYLTRANSFERASE-RELATED-RELATED"/>
    <property type="match status" value="1"/>
</dbReference>
<comment type="caution">
    <text evidence="4">The sequence shown here is derived from an EMBL/GenBank/DDBJ whole genome shotgun (WGS) entry which is preliminary data.</text>
</comment>
<protein>
    <submittedName>
        <fullName evidence="4">N-acetyltransferase</fullName>
    </submittedName>
</protein>
<dbReference type="PROSITE" id="PS51186">
    <property type="entry name" value="GNAT"/>
    <property type="match status" value="1"/>
</dbReference>
<sequence length="169" mass="18765">MPFEIRAIDEGDWPQIMQLQRQAYHAVTPEREAVLRSKQRLGPRSCWVAIRRQQVVGYCLAHPWHAGPPPCLDQEYAPVAEASLLYVHDVVVAPQAQGLGVAAAFLQCASTQARACRLPRMALVAVQDAAAFWRRHRFEPGAQVPDQAIYGPGALYLERVQPLTTEEAG</sequence>
<evidence type="ECO:0000259" key="3">
    <source>
        <dbReference type="PROSITE" id="PS51186"/>
    </source>
</evidence>
<dbReference type="Pfam" id="PF00583">
    <property type="entry name" value="Acetyltransf_1"/>
    <property type="match status" value="1"/>
</dbReference>
<dbReference type="PANTHER" id="PTHR43877:SF2">
    <property type="entry name" value="AMINOALKYLPHOSPHONATE N-ACETYLTRANSFERASE-RELATED"/>
    <property type="match status" value="1"/>
</dbReference>
<dbReference type="EMBL" id="BAABFC010000010">
    <property type="protein sequence ID" value="GAA4498177.1"/>
    <property type="molecule type" value="Genomic_DNA"/>
</dbReference>
<organism evidence="4 5">
    <name type="scientific">Pseudaeromonas paramecii</name>
    <dbReference type="NCBI Taxonomy" id="2138166"/>
    <lineage>
        <taxon>Bacteria</taxon>
        <taxon>Pseudomonadati</taxon>
        <taxon>Pseudomonadota</taxon>
        <taxon>Gammaproteobacteria</taxon>
        <taxon>Aeromonadales</taxon>
        <taxon>Aeromonadaceae</taxon>
        <taxon>Pseudaeromonas</taxon>
    </lineage>
</organism>
<feature type="domain" description="N-acetyltransferase" evidence="3">
    <location>
        <begin position="3"/>
        <end position="162"/>
    </location>
</feature>
<evidence type="ECO:0000313" key="5">
    <source>
        <dbReference type="Proteomes" id="UP001501321"/>
    </source>
</evidence>
<dbReference type="Gene3D" id="3.40.630.30">
    <property type="match status" value="1"/>
</dbReference>
<name>A0ABP8Q5M6_9GAMM</name>
<reference evidence="5" key="1">
    <citation type="journal article" date="2019" name="Int. J. Syst. Evol. Microbiol.">
        <title>The Global Catalogue of Microorganisms (GCM) 10K type strain sequencing project: providing services to taxonomists for standard genome sequencing and annotation.</title>
        <authorList>
            <consortium name="The Broad Institute Genomics Platform"/>
            <consortium name="The Broad Institute Genome Sequencing Center for Infectious Disease"/>
            <person name="Wu L."/>
            <person name="Ma J."/>
        </authorList>
    </citation>
    <scope>NUCLEOTIDE SEQUENCE [LARGE SCALE GENOMIC DNA]</scope>
    <source>
        <strain evidence="5">JCM 32226</strain>
    </source>
</reference>
<gene>
    <name evidence="4" type="ORF">GCM10023095_16130</name>
</gene>
<accession>A0ABP8Q5M6</accession>
<keyword evidence="2" id="KW-0012">Acyltransferase</keyword>
<dbReference type="InterPro" id="IPR050832">
    <property type="entry name" value="Bact_Acetyltransf"/>
</dbReference>
<proteinExistence type="predicted"/>
<evidence type="ECO:0000313" key="4">
    <source>
        <dbReference type="EMBL" id="GAA4498177.1"/>
    </source>
</evidence>
<dbReference type="SUPFAM" id="SSF55729">
    <property type="entry name" value="Acyl-CoA N-acyltransferases (Nat)"/>
    <property type="match status" value="1"/>
</dbReference>
<dbReference type="Proteomes" id="UP001501321">
    <property type="component" value="Unassembled WGS sequence"/>
</dbReference>
<dbReference type="RefSeq" id="WP_345011850.1">
    <property type="nucleotide sequence ID" value="NZ_BAABFC010000010.1"/>
</dbReference>
<dbReference type="InterPro" id="IPR000182">
    <property type="entry name" value="GNAT_dom"/>
</dbReference>
<evidence type="ECO:0000256" key="1">
    <source>
        <dbReference type="ARBA" id="ARBA00022679"/>
    </source>
</evidence>
<keyword evidence="5" id="KW-1185">Reference proteome</keyword>